<dbReference type="EMBL" id="JAATJH010000002">
    <property type="protein sequence ID" value="NJC25805.1"/>
    <property type="molecule type" value="Genomic_DNA"/>
</dbReference>
<reference evidence="2 3" key="1">
    <citation type="submission" date="2020-03" db="EMBL/GenBank/DDBJ databases">
        <title>Genomic Encyclopedia of Type Strains, Phase IV (KMG-IV): sequencing the most valuable type-strain genomes for metagenomic binning, comparative biology and taxonomic classification.</title>
        <authorList>
            <person name="Goeker M."/>
        </authorList>
    </citation>
    <scope>NUCLEOTIDE SEQUENCE [LARGE SCALE GENOMIC DNA]</scope>
    <source>
        <strain evidence="2 3">DSM 105096</strain>
    </source>
</reference>
<evidence type="ECO:0000259" key="1">
    <source>
        <dbReference type="Pfam" id="PF13304"/>
    </source>
</evidence>
<dbReference type="PANTHER" id="PTHR40396:SF1">
    <property type="entry name" value="ATPASE AAA-TYPE CORE DOMAIN-CONTAINING PROTEIN"/>
    <property type="match status" value="1"/>
</dbReference>
<comment type="caution">
    <text evidence="2">The sequence shown here is derived from an EMBL/GenBank/DDBJ whole genome shotgun (WGS) entry which is preliminary data.</text>
</comment>
<dbReference type="Pfam" id="PF13304">
    <property type="entry name" value="AAA_21"/>
    <property type="match status" value="1"/>
</dbReference>
<keyword evidence="3" id="KW-1185">Reference proteome</keyword>
<dbReference type="RefSeq" id="WP_168036583.1">
    <property type="nucleotide sequence ID" value="NZ_JAATJH010000002.1"/>
</dbReference>
<dbReference type="InterPro" id="IPR003959">
    <property type="entry name" value="ATPase_AAA_core"/>
</dbReference>
<proteinExistence type="predicted"/>
<name>A0ABX0X9V9_9BACT</name>
<dbReference type="SUPFAM" id="SSF52540">
    <property type="entry name" value="P-loop containing nucleoside triphosphate hydrolases"/>
    <property type="match status" value="1"/>
</dbReference>
<feature type="domain" description="ATPase AAA-type core" evidence="1">
    <location>
        <begin position="56"/>
        <end position="368"/>
    </location>
</feature>
<dbReference type="Proteomes" id="UP000770785">
    <property type="component" value="Unassembled WGS sequence"/>
</dbReference>
<organism evidence="2 3">
    <name type="scientific">Neolewinella antarctica</name>
    <dbReference type="NCBI Taxonomy" id="442734"/>
    <lineage>
        <taxon>Bacteria</taxon>
        <taxon>Pseudomonadati</taxon>
        <taxon>Bacteroidota</taxon>
        <taxon>Saprospiria</taxon>
        <taxon>Saprospirales</taxon>
        <taxon>Lewinellaceae</taxon>
        <taxon>Neolewinella</taxon>
    </lineage>
</organism>
<accession>A0ABX0X9V9</accession>
<dbReference type="PANTHER" id="PTHR40396">
    <property type="entry name" value="ATPASE-LIKE PROTEIN"/>
    <property type="match status" value="1"/>
</dbReference>
<dbReference type="Gene3D" id="3.40.50.300">
    <property type="entry name" value="P-loop containing nucleotide triphosphate hydrolases"/>
    <property type="match status" value="1"/>
</dbReference>
<gene>
    <name evidence="2" type="ORF">GGR27_001304</name>
</gene>
<dbReference type="InterPro" id="IPR027417">
    <property type="entry name" value="P-loop_NTPase"/>
</dbReference>
<sequence>MKISQTMVLSFSVGNFRSFREVQTFNMMATDKKPRFEFQNDNLIPVTDKIAGLKVNVAYGANGSGKSNLIQAFIEFIHICKKSLVGPSALQGLVPFLLADDSPKQPTFFEIVVAAEGIIYRYGFEADTKRFHSEWLYVEENGHEEMYFDRSKEGVNINDRSFSEGRKIMSSLDPEVSTLDDDKLLLSLGILQKSKTLLRLQAALEKIIMVENELGDHLHGLAMEMLRDQDVRQKTAKLLNNLSVDVDYILHTGVAEDQEFIKDSGAAIDSLNDKIIFGHIMGKNPDGKDKVSAWLMESLESAGTQRLTLLAPYLLATVAKGYTLIIDEFESRLHTNLSRAIIEMFIEPDSNPNNGQLIVATHDTNLLSANLLRRDQITFLQKKEDKSTEIFRLSDIKGVRSDRSHEKDYLTGRYEAIPNIDRLIFTE</sequence>
<protein>
    <recommendedName>
        <fullName evidence="1">ATPase AAA-type core domain-containing protein</fullName>
    </recommendedName>
</protein>
<evidence type="ECO:0000313" key="2">
    <source>
        <dbReference type="EMBL" id="NJC25805.1"/>
    </source>
</evidence>
<evidence type="ECO:0000313" key="3">
    <source>
        <dbReference type="Proteomes" id="UP000770785"/>
    </source>
</evidence>